<dbReference type="NCBIfam" id="TIGR04053">
    <property type="entry name" value="TIGR04053 family radical SAM/SPASM domain-containing protein"/>
    <property type="match status" value="1"/>
</dbReference>
<dbReference type="SFLD" id="SFLDS00029">
    <property type="entry name" value="Radical_SAM"/>
    <property type="match status" value="1"/>
</dbReference>
<evidence type="ECO:0000259" key="7">
    <source>
        <dbReference type="PROSITE" id="PS51918"/>
    </source>
</evidence>
<evidence type="ECO:0000256" key="5">
    <source>
        <dbReference type="ARBA" id="ARBA00023004"/>
    </source>
</evidence>
<dbReference type="CDD" id="cd01335">
    <property type="entry name" value="Radical_SAM"/>
    <property type="match status" value="1"/>
</dbReference>
<dbReference type="PANTHER" id="PTHR11228:SF34">
    <property type="entry name" value="TUNGSTEN-CONTAINING ALDEHYDE FERREDOXIN OXIDOREDUCTASE COFACTOR MODIFYING PROTEIN"/>
    <property type="match status" value="1"/>
</dbReference>
<dbReference type="PROSITE" id="PS51918">
    <property type="entry name" value="RADICAL_SAM"/>
    <property type="match status" value="1"/>
</dbReference>
<dbReference type="STRING" id="999630.TUZN_1222"/>
<dbReference type="InterPro" id="IPR013785">
    <property type="entry name" value="Aldolase_TIM"/>
</dbReference>
<keyword evidence="6" id="KW-0411">Iron-sulfur</keyword>
<feature type="domain" description="Radical SAM core" evidence="7">
    <location>
        <begin position="11"/>
        <end position="233"/>
    </location>
</feature>
<dbReference type="GO" id="GO:0003824">
    <property type="term" value="F:catalytic activity"/>
    <property type="evidence" value="ECO:0007669"/>
    <property type="project" value="InterPro"/>
</dbReference>
<dbReference type="GO" id="GO:0051539">
    <property type="term" value="F:4 iron, 4 sulfur cluster binding"/>
    <property type="evidence" value="ECO:0007669"/>
    <property type="project" value="UniProtKB-KW"/>
</dbReference>
<reference key="2">
    <citation type="submission" date="2011-03" db="EMBL/GenBank/DDBJ databases">
        <title>Complete genome sequence of the thermoacidophilic crenarchaeon Thermoproteus uzoniensis 768-20.</title>
        <authorList>
            <person name="Mardanov A.V."/>
            <person name="Gumerov V.M."/>
            <person name="Beletsky A.V."/>
            <person name="Prokofeva M.I."/>
            <person name="Bonch-Osmolovskaya E.A."/>
            <person name="Ravin N.V."/>
            <person name="Skryabin K.G."/>
        </authorList>
    </citation>
    <scope>NUCLEOTIDE SEQUENCE</scope>
    <source>
        <strain>768-20</strain>
    </source>
</reference>
<dbReference type="RefSeq" id="WP_013680035.1">
    <property type="nucleotide sequence ID" value="NC_015315.1"/>
</dbReference>
<dbReference type="GO" id="GO:0046872">
    <property type="term" value="F:metal ion binding"/>
    <property type="evidence" value="ECO:0007669"/>
    <property type="project" value="UniProtKB-KW"/>
</dbReference>
<dbReference type="Pfam" id="PF04055">
    <property type="entry name" value="Radical_SAM"/>
    <property type="match status" value="1"/>
</dbReference>
<dbReference type="PANTHER" id="PTHR11228">
    <property type="entry name" value="RADICAL SAM DOMAIN PROTEIN"/>
    <property type="match status" value="1"/>
</dbReference>
<evidence type="ECO:0000256" key="6">
    <source>
        <dbReference type="ARBA" id="ARBA00023014"/>
    </source>
</evidence>
<evidence type="ECO:0000256" key="4">
    <source>
        <dbReference type="ARBA" id="ARBA00022723"/>
    </source>
</evidence>
<accession>F2L0L7</accession>
<dbReference type="AlphaFoldDB" id="F2L0L7"/>
<keyword evidence="2" id="KW-0004">4Fe-4S</keyword>
<dbReference type="InterPro" id="IPR007197">
    <property type="entry name" value="rSAM"/>
</dbReference>
<evidence type="ECO:0000256" key="2">
    <source>
        <dbReference type="ARBA" id="ARBA00022485"/>
    </source>
</evidence>
<keyword evidence="4" id="KW-0479">Metal-binding</keyword>
<evidence type="ECO:0000256" key="3">
    <source>
        <dbReference type="ARBA" id="ARBA00022691"/>
    </source>
</evidence>
<reference evidence="8 9" key="1">
    <citation type="journal article" date="2011" name="J. Bacteriol.">
        <title>Complete genome sequence of the thermoacidophilic crenarchaeon Thermoproteus uzoniensis 768-20.</title>
        <authorList>
            <person name="Mardanov A.V."/>
            <person name="Gumerov V.M."/>
            <person name="Beletsky A.V."/>
            <person name="Prokofeva M.I."/>
            <person name="Bonch-Osmolovskaya E.A."/>
            <person name="Ravin N.V."/>
            <person name="Skryabin K.G."/>
        </authorList>
    </citation>
    <scope>NUCLEOTIDE SEQUENCE [LARGE SCALE GENOMIC DNA]</scope>
    <source>
        <strain evidence="8 9">768-20</strain>
    </source>
</reference>
<protein>
    <submittedName>
        <fullName evidence="8">Radical SAM domain protein</fullName>
    </submittedName>
</protein>
<sequence>MDPRRMAAEFDKRPLLVFWEVTRACPLACRHCRADAILKPLPGELSTWEAKAFLEQLVDFGRPPPELIVTGGDPLMRLDLMEILDYAKELGIPTSLAPAVSKNLFEALPELRGRIKSASISLDGLKEVHEELRGVPGVFDSTIEAIKALMGAGIRVQVNTVVWRKSFPQLPDVFKLIYDLGVRVWEVFFLIETGRAVKALDISPQEYEDAVQFLVDASRYGVQIRTVEAPFYRRAKIQRASGLSYTSPAYEKLVARLRELMGEPKKPLDPTVVPTRDGHGIIFVAYDGTVYPSGFLPYPLGNVRKESIVRIYREHPLLVKMRRGEFGGRCGVCEYKDVCGGSRARAFAAFKDPLAEDPACVYTPKGRGNI</sequence>
<proteinExistence type="predicted"/>
<dbReference type="KEGG" id="tuz:TUZN_1222"/>
<dbReference type="SUPFAM" id="SSF102114">
    <property type="entry name" value="Radical SAM enzymes"/>
    <property type="match status" value="1"/>
</dbReference>
<evidence type="ECO:0000313" key="8">
    <source>
        <dbReference type="EMBL" id="AEA12699.1"/>
    </source>
</evidence>
<gene>
    <name evidence="8" type="ordered locus">TUZN_1222</name>
</gene>
<name>F2L0L7_THEU7</name>
<evidence type="ECO:0000256" key="1">
    <source>
        <dbReference type="ARBA" id="ARBA00001966"/>
    </source>
</evidence>
<dbReference type="HOGENOM" id="CLU_009273_4_0_2"/>
<evidence type="ECO:0000313" key="9">
    <source>
        <dbReference type="Proteomes" id="UP000008138"/>
    </source>
</evidence>
<dbReference type="eggNOG" id="arCOG00938">
    <property type="taxonomic scope" value="Archaea"/>
</dbReference>
<dbReference type="InterPro" id="IPR017200">
    <property type="entry name" value="PqqE-like"/>
</dbReference>
<dbReference type="OrthoDB" id="30736at2157"/>
<dbReference type="EMBL" id="CP002590">
    <property type="protein sequence ID" value="AEA12699.1"/>
    <property type="molecule type" value="Genomic_DNA"/>
</dbReference>
<dbReference type="Gene3D" id="3.20.20.70">
    <property type="entry name" value="Aldolase class I"/>
    <property type="match status" value="1"/>
</dbReference>
<dbReference type="PIRSF" id="PIRSF037420">
    <property type="entry name" value="PQQ_syn_pqqE"/>
    <property type="match status" value="1"/>
</dbReference>
<dbReference type="CDD" id="cd21123">
    <property type="entry name" value="SPASM_MftC-like"/>
    <property type="match status" value="1"/>
</dbReference>
<keyword evidence="9" id="KW-1185">Reference proteome</keyword>
<keyword evidence="5" id="KW-0408">Iron</keyword>
<dbReference type="InterPro" id="IPR058240">
    <property type="entry name" value="rSAM_sf"/>
</dbReference>
<dbReference type="Proteomes" id="UP000008138">
    <property type="component" value="Chromosome"/>
</dbReference>
<dbReference type="SFLD" id="SFLDG01067">
    <property type="entry name" value="SPASM/twitch_domain_containing"/>
    <property type="match status" value="1"/>
</dbReference>
<dbReference type="GeneID" id="10360750"/>
<organism evidence="8 9">
    <name type="scientific">Thermoproteus uzoniensis (strain 768-20)</name>
    <dbReference type="NCBI Taxonomy" id="999630"/>
    <lineage>
        <taxon>Archaea</taxon>
        <taxon>Thermoproteota</taxon>
        <taxon>Thermoprotei</taxon>
        <taxon>Thermoproteales</taxon>
        <taxon>Thermoproteaceae</taxon>
        <taxon>Thermoproteus</taxon>
    </lineage>
</organism>
<comment type="cofactor">
    <cofactor evidence="1">
        <name>[4Fe-4S] cluster</name>
        <dbReference type="ChEBI" id="CHEBI:49883"/>
    </cofactor>
</comment>
<dbReference type="InterPro" id="IPR050377">
    <property type="entry name" value="Radical_SAM_PqqE_MftC-like"/>
</dbReference>
<keyword evidence="3" id="KW-0949">S-adenosyl-L-methionine</keyword>